<dbReference type="InterPro" id="IPR031656">
    <property type="entry name" value="DAO_C"/>
</dbReference>
<organism evidence="9 10">
    <name type="scientific">Rhodospirillum rubrum (strain ATCC 11170 / ATH 1.1.1 / DSM 467 / LMG 4362 / NCIMB 8255 / S1)</name>
    <dbReference type="NCBI Taxonomy" id="269796"/>
    <lineage>
        <taxon>Bacteria</taxon>
        <taxon>Pseudomonadati</taxon>
        <taxon>Pseudomonadota</taxon>
        <taxon>Alphaproteobacteria</taxon>
        <taxon>Rhodospirillales</taxon>
        <taxon>Rhodospirillaceae</taxon>
        <taxon>Rhodospirillum</taxon>
    </lineage>
</organism>
<dbReference type="InterPro" id="IPR000447">
    <property type="entry name" value="G3P_DH_FAD-dep"/>
</dbReference>
<dbReference type="InterPro" id="IPR038299">
    <property type="entry name" value="DAO_C_sf"/>
</dbReference>
<evidence type="ECO:0000256" key="5">
    <source>
        <dbReference type="ARBA" id="ARBA00023002"/>
    </source>
</evidence>
<dbReference type="InterPro" id="IPR036188">
    <property type="entry name" value="FAD/NAD-bd_sf"/>
</dbReference>
<dbReference type="KEGG" id="rru:Rru_A1508"/>
<dbReference type="PANTHER" id="PTHR11985">
    <property type="entry name" value="GLYCEROL-3-PHOSPHATE DEHYDROGENASE"/>
    <property type="match status" value="1"/>
</dbReference>
<evidence type="ECO:0000259" key="8">
    <source>
        <dbReference type="Pfam" id="PF16901"/>
    </source>
</evidence>
<accession>Q2RU86</accession>
<keyword evidence="3 6" id="KW-0285">Flavoprotein</keyword>
<evidence type="ECO:0000259" key="7">
    <source>
        <dbReference type="Pfam" id="PF01266"/>
    </source>
</evidence>
<reference evidence="9 10" key="1">
    <citation type="journal article" date="2011" name="Stand. Genomic Sci.">
        <title>Complete genome sequence of Rhodospirillum rubrum type strain (S1).</title>
        <authorList>
            <person name="Munk A.C."/>
            <person name="Copeland A."/>
            <person name="Lucas S."/>
            <person name="Lapidus A."/>
            <person name="Del Rio T.G."/>
            <person name="Barry K."/>
            <person name="Detter J.C."/>
            <person name="Hammon N."/>
            <person name="Israni S."/>
            <person name="Pitluck S."/>
            <person name="Brettin T."/>
            <person name="Bruce D."/>
            <person name="Han C."/>
            <person name="Tapia R."/>
            <person name="Gilna P."/>
            <person name="Schmutz J."/>
            <person name="Larimer F."/>
            <person name="Land M."/>
            <person name="Kyrpides N.C."/>
            <person name="Mavromatis K."/>
            <person name="Richardson P."/>
            <person name="Rohde M."/>
            <person name="Goker M."/>
            <person name="Klenk H.P."/>
            <person name="Zhang Y."/>
            <person name="Roberts G.P."/>
            <person name="Reslewic S."/>
            <person name="Schwartz D.C."/>
        </authorList>
    </citation>
    <scope>NUCLEOTIDE SEQUENCE [LARGE SCALE GENOMIC DNA]</scope>
    <source>
        <strain evidence="10">ATCC 11170 / ATH 1.1.1 / DSM 467 / LMG 4362 / NCIMB 8255 / S1</strain>
    </source>
</reference>
<evidence type="ECO:0000256" key="1">
    <source>
        <dbReference type="ARBA" id="ARBA00001974"/>
    </source>
</evidence>
<dbReference type="PROSITE" id="PS00978">
    <property type="entry name" value="FAD_G3PDH_2"/>
    <property type="match status" value="1"/>
</dbReference>
<sequence>MPRCDPRDGDTPRHDALAALQSGEVFDLLVIGGGATGCGIALDAAGRGLRTALVERFDFAEGTSGRSTKLVHGGVRYLEAAVRHLDSAQYHLVRDALRERWAFLANAPHLCDRLSLITPLYSWAEVPYVYAGLTLYDLLSGKRSLGRSRLIGRAEALARCPMLKAEGLKAAVLYYDGQFVDTRMTIALAMTARRDGAVVANHVALEALIHDDAGTVVGARLRDGLDGASWPIAAKVVINATGPFADHLRKMDDPGAKPILRASSGVHIVLEGRFAPPDGGVLIPKTDDGRVLFILPWQGHALVGTTEGESEVVDHPPAKAVDVAYLLGHLRRSLALDVSEGDVLSVWAGVRPLVFDPEAIGTAQLARDHVIIEDPSGLITITGGKWTTYRKMAEQAVDRAVARGGLAPARPCATVSRKVIGGEAFKKDGAAALVGRFALAGDIARHLHRAYGDRAPLVAELAARGAGARLHPDHPHIEAEVVYAATLEAAEHGADVLVRRLTLALVDRAAARAAAPRVIALLGDLRGWDAARRAAETALLDERLSGSL</sequence>
<dbReference type="AlphaFoldDB" id="Q2RU86"/>
<dbReference type="Gene3D" id="3.30.9.10">
    <property type="entry name" value="D-Amino Acid Oxidase, subunit A, domain 2"/>
    <property type="match status" value="1"/>
</dbReference>
<keyword evidence="10" id="KW-1185">Reference proteome</keyword>
<dbReference type="Gene3D" id="3.50.50.60">
    <property type="entry name" value="FAD/NAD(P)-binding domain"/>
    <property type="match status" value="1"/>
</dbReference>
<evidence type="ECO:0000256" key="3">
    <source>
        <dbReference type="ARBA" id="ARBA00022630"/>
    </source>
</evidence>
<evidence type="ECO:0000313" key="9">
    <source>
        <dbReference type="EMBL" id="ABC22309.1"/>
    </source>
</evidence>
<dbReference type="PANTHER" id="PTHR11985:SF15">
    <property type="entry name" value="GLYCEROL-3-PHOSPHATE DEHYDROGENASE, MITOCHONDRIAL"/>
    <property type="match status" value="1"/>
</dbReference>
<dbReference type="GO" id="GO:0009331">
    <property type="term" value="C:glycerol-3-phosphate dehydrogenase (FAD) complex"/>
    <property type="evidence" value="ECO:0007669"/>
    <property type="project" value="UniProtKB-UniRule"/>
</dbReference>
<dbReference type="STRING" id="269796.Rru_A1508"/>
<dbReference type="GO" id="GO:0004368">
    <property type="term" value="F:glycerol-3-phosphate dehydrogenase (quinone) activity"/>
    <property type="evidence" value="ECO:0007669"/>
    <property type="project" value="UniProtKB-EC"/>
</dbReference>
<name>Q2RU86_RHORT</name>
<dbReference type="Pfam" id="PF16901">
    <property type="entry name" value="DAO_C"/>
    <property type="match status" value="1"/>
</dbReference>
<dbReference type="InterPro" id="IPR006076">
    <property type="entry name" value="FAD-dep_OxRdtase"/>
</dbReference>
<proteinExistence type="inferred from homology"/>
<dbReference type="SUPFAM" id="SSF51905">
    <property type="entry name" value="FAD/NAD(P)-binding domain"/>
    <property type="match status" value="1"/>
</dbReference>
<dbReference type="EC" id="1.1.5.3" evidence="6"/>
<evidence type="ECO:0000256" key="6">
    <source>
        <dbReference type="RuleBase" id="RU361217"/>
    </source>
</evidence>
<evidence type="ECO:0000313" key="10">
    <source>
        <dbReference type="Proteomes" id="UP000001929"/>
    </source>
</evidence>
<comment type="cofactor">
    <cofactor evidence="1 6">
        <name>FAD</name>
        <dbReference type="ChEBI" id="CHEBI:57692"/>
    </cofactor>
</comment>
<dbReference type="EnsemblBacteria" id="ABC22309">
    <property type="protein sequence ID" value="ABC22309"/>
    <property type="gene ID" value="Rru_A1508"/>
</dbReference>
<comment type="catalytic activity">
    <reaction evidence="6">
        <text>a quinone + sn-glycerol 3-phosphate = dihydroxyacetone phosphate + a quinol</text>
        <dbReference type="Rhea" id="RHEA:18977"/>
        <dbReference type="ChEBI" id="CHEBI:24646"/>
        <dbReference type="ChEBI" id="CHEBI:57597"/>
        <dbReference type="ChEBI" id="CHEBI:57642"/>
        <dbReference type="ChEBI" id="CHEBI:132124"/>
        <dbReference type="EC" id="1.1.5.3"/>
    </reaction>
</comment>
<dbReference type="PROSITE" id="PS00977">
    <property type="entry name" value="FAD_G3PDH_1"/>
    <property type="match status" value="1"/>
</dbReference>
<gene>
    <name evidence="9" type="ordered locus">Rru_A1508</name>
</gene>
<dbReference type="eggNOG" id="COG0578">
    <property type="taxonomic scope" value="Bacteria"/>
</dbReference>
<comment type="similarity">
    <text evidence="2 6">Belongs to the FAD-dependent glycerol-3-phosphate dehydrogenase family.</text>
</comment>
<feature type="domain" description="FAD dependent oxidoreductase" evidence="7">
    <location>
        <begin position="27"/>
        <end position="390"/>
    </location>
</feature>
<dbReference type="PATRIC" id="fig|269796.9.peg.1581"/>
<keyword evidence="4" id="KW-0274">FAD</keyword>
<dbReference type="EMBL" id="CP000230">
    <property type="protein sequence ID" value="ABC22309.1"/>
    <property type="molecule type" value="Genomic_DNA"/>
</dbReference>
<dbReference type="Gene3D" id="1.10.8.870">
    <property type="entry name" value="Alpha-glycerophosphate oxidase, cap domain"/>
    <property type="match status" value="1"/>
</dbReference>
<dbReference type="Proteomes" id="UP000001929">
    <property type="component" value="Chromosome"/>
</dbReference>
<dbReference type="PRINTS" id="PR01001">
    <property type="entry name" value="FADG3PDH"/>
</dbReference>
<evidence type="ECO:0000256" key="4">
    <source>
        <dbReference type="ARBA" id="ARBA00022827"/>
    </source>
</evidence>
<dbReference type="GO" id="GO:0006072">
    <property type="term" value="P:glycerol-3-phosphate metabolic process"/>
    <property type="evidence" value="ECO:0007669"/>
    <property type="project" value="UniProtKB-UniRule"/>
</dbReference>
<feature type="domain" description="Alpha-glycerophosphate oxidase C-terminal" evidence="8">
    <location>
        <begin position="412"/>
        <end position="533"/>
    </location>
</feature>
<keyword evidence="5 6" id="KW-0560">Oxidoreductase</keyword>
<evidence type="ECO:0000256" key="2">
    <source>
        <dbReference type="ARBA" id="ARBA00007330"/>
    </source>
</evidence>
<protein>
    <recommendedName>
        <fullName evidence="6">Glycerol-3-phosphate dehydrogenase</fullName>
        <ecNumber evidence="6">1.1.5.3</ecNumber>
    </recommendedName>
</protein>
<dbReference type="PhylomeDB" id="Q2RU86"/>
<dbReference type="Pfam" id="PF01266">
    <property type="entry name" value="DAO"/>
    <property type="match status" value="1"/>
</dbReference>
<dbReference type="HOGENOM" id="CLU_015740_4_1_5"/>
<dbReference type="RefSeq" id="WP_011389262.1">
    <property type="nucleotide sequence ID" value="NC_007643.1"/>
</dbReference>